<proteinExistence type="predicted"/>
<dbReference type="RefSeq" id="WP_054291663.1">
    <property type="nucleotide sequence ID" value="NZ_CP012752.1"/>
</dbReference>
<keyword evidence="2" id="KW-1185">Reference proteome</keyword>
<dbReference type="KEGG" id="kphy:AOZ06_25210"/>
<sequence>MDGTPDKHGMPHWLWNRQAVDELMNREFRVLANPATAWKYLVRWDWLSSRGCWRSCVARSPPRCR</sequence>
<evidence type="ECO:0000313" key="1">
    <source>
        <dbReference type="EMBL" id="ALG09759.1"/>
    </source>
</evidence>
<reference evidence="1 2" key="1">
    <citation type="submission" date="2015-07" db="EMBL/GenBank/DDBJ databases">
        <title>Genome sequencing of Kibdelosporangium phytohabitans.</title>
        <authorList>
            <person name="Qin S."/>
            <person name="Xing K."/>
        </authorList>
    </citation>
    <scope>NUCLEOTIDE SEQUENCE [LARGE SCALE GENOMIC DNA]</scope>
    <source>
        <strain evidence="1 2">KLBMP1111</strain>
    </source>
</reference>
<accession>A0A0N7F3W4</accession>
<dbReference type="OrthoDB" id="341531at2"/>
<name>A0A0N7F3W4_9PSEU</name>
<dbReference type="EMBL" id="CP012752">
    <property type="protein sequence ID" value="ALG09759.1"/>
    <property type="molecule type" value="Genomic_DNA"/>
</dbReference>
<evidence type="ECO:0000313" key="2">
    <source>
        <dbReference type="Proteomes" id="UP000063699"/>
    </source>
</evidence>
<protein>
    <submittedName>
        <fullName evidence="1">Uncharacterized protein</fullName>
    </submittedName>
</protein>
<gene>
    <name evidence="1" type="ORF">AOZ06_25210</name>
</gene>
<dbReference type="AlphaFoldDB" id="A0A0N7F3W4"/>
<dbReference type="Proteomes" id="UP000063699">
    <property type="component" value="Chromosome"/>
</dbReference>
<organism evidence="1 2">
    <name type="scientific">Kibdelosporangium phytohabitans</name>
    <dbReference type="NCBI Taxonomy" id="860235"/>
    <lineage>
        <taxon>Bacteria</taxon>
        <taxon>Bacillati</taxon>
        <taxon>Actinomycetota</taxon>
        <taxon>Actinomycetes</taxon>
        <taxon>Pseudonocardiales</taxon>
        <taxon>Pseudonocardiaceae</taxon>
        <taxon>Kibdelosporangium</taxon>
    </lineage>
</organism>